<dbReference type="InterPro" id="IPR043129">
    <property type="entry name" value="ATPase_NBD"/>
</dbReference>
<dbReference type="PROSITE" id="PS01016">
    <property type="entry name" value="GLYCOPROTEASE"/>
    <property type="match status" value="1"/>
</dbReference>
<dbReference type="Gene3D" id="3.30.420.40">
    <property type="match status" value="2"/>
</dbReference>
<reference evidence="10" key="1">
    <citation type="submission" date="2019-08" db="EMBL/GenBank/DDBJ databases">
        <authorList>
            <person name="Kucharzyk K."/>
            <person name="Murdoch R.W."/>
            <person name="Higgins S."/>
            <person name="Loffler F."/>
        </authorList>
    </citation>
    <scope>NUCLEOTIDE SEQUENCE</scope>
</reference>
<dbReference type="EC" id="2.3.1.234" evidence="1"/>
<evidence type="ECO:0000313" key="10">
    <source>
        <dbReference type="EMBL" id="MPL81855.1"/>
    </source>
</evidence>
<dbReference type="GO" id="GO:0046872">
    <property type="term" value="F:metal ion binding"/>
    <property type="evidence" value="ECO:0007669"/>
    <property type="project" value="UniProtKB-KW"/>
</dbReference>
<accession>A0A644UT04</accession>
<dbReference type="SUPFAM" id="SSF53067">
    <property type="entry name" value="Actin-like ATPase domain"/>
    <property type="match status" value="2"/>
</dbReference>
<dbReference type="InterPro" id="IPR017861">
    <property type="entry name" value="KAE1/TsaD"/>
</dbReference>
<dbReference type="NCBIfam" id="TIGR03723">
    <property type="entry name" value="T6A_TsaD_YgjD"/>
    <property type="match status" value="1"/>
</dbReference>
<keyword evidence="4" id="KW-0819">tRNA processing</keyword>
<evidence type="ECO:0000256" key="2">
    <source>
        <dbReference type="ARBA" id="ARBA00022490"/>
    </source>
</evidence>
<evidence type="ECO:0000256" key="6">
    <source>
        <dbReference type="ARBA" id="ARBA00023004"/>
    </source>
</evidence>
<organism evidence="10">
    <name type="scientific">bioreactor metagenome</name>
    <dbReference type="NCBI Taxonomy" id="1076179"/>
    <lineage>
        <taxon>unclassified sequences</taxon>
        <taxon>metagenomes</taxon>
        <taxon>ecological metagenomes</taxon>
    </lineage>
</organism>
<comment type="caution">
    <text evidence="10">The sequence shown here is derived from an EMBL/GenBank/DDBJ whole genome shotgun (WGS) entry which is preliminary data.</text>
</comment>
<dbReference type="Pfam" id="PF00814">
    <property type="entry name" value="TsaD"/>
    <property type="match status" value="1"/>
</dbReference>
<dbReference type="NCBIfam" id="TIGR00329">
    <property type="entry name" value="gcp_kae1"/>
    <property type="match status" value="1"/>
</dbReference>
<proteinExistence type="inferred from homology"/>
<evidence type="ECO:0000256" key="4">
    <source>
        <dbReference type="ARBA" id="ARBA00022694"/>
    </source>
</evidence>
<dbReference type="InterPro" id="IPR022450">
    <property type="entry name" value="TsaD"/>
</dbReference>
<dbReference type="HAMAP" id="MF_01445">
    <property type="entry name" value="TsaD"/>
    <property type="match status" value="1"/>
</dbReference>
<dbReference type="FunFam" id="3.30.420.40:FF:000012">
    <property type="entry name" value="tRNA N6-adenosine threonylcarbamoyltransferase"/>
    <property type="match status" value="1"/>
</dbReference>
<keyword evidence="3 10" id="KW-0808">Transferase</keyword>
<comment type="catalytic activity">
    <reaction evidence="8">
        <text>L-threonylcarbamoyladenylate + adenosine(37) in tRNA = N(6)-L-threonylcarbamoyladenosine(37) in tRNA + AMP + H(+)</text>
        <dbReference type="Rhea" id="RHEA:37059"/>
        <dbReference type="Rhea" id="RHEA-COMP:10162"/>
        <dbReference type="Rhea" id="RHEA-COMP:10163"/>
        <dbReference type="ChEBI" id="CHEBI:15378"/>
        <dbReference type="ChEBI" id="CHEBI:73682"/>
        <dbReference type="ChEBI" id="CHEBI:74411"/>
        <dbReference type="ChEBI" id="CHEBI:74418"/>
        <dbReference type="ChEBI" id="CHEBI:456215"/>
        <dbReference type="EC" id="2.3.1.234"/>
    </reaction>
</comment>
<protein>
    <recommendedName>
        <fullName evidence="1">N(6)-L-threonylcarbamoyladenine synthase</fullName>
        <ecNumber evidence="1">2.3.1.234</ecNumber>
    </recommendedName>
</protein>
<dbReference type="InterPro" id="IPR000905">
    <property type="entry name" value="Gcp-like_dom"/>
</dbReference>
<evidence type="ECO:0000256" key="8">
    <source>
        <dbReference type="ARBA" id="ARBA00048117"/>
    </source>
</evidence>
<dbReference type="GO" id="GO:0061711">
    <property type="term" value="F:tRNA N(6)-L-threonylcarbamoyladenine synthase activity"/>
    <property type="evidence" value="ECO:0007669"/>
    <property type="project" value="UniProtKB-EC"/>
</dbReference>
<keyword evidence="6" id="KW-0408">Iron</keyword>
<gene>
    <name evidence="10" type="primary">tsaD_13</name>
    <name evidence="10" type="ORF">SDC9_27786</name>
</gene>
<evidence type="ECO:0000256" key="5">
    <source>
        <dbReference type="ARBA" id="ARBA00022723"/>
    </source>
</evidence>
<dbReference type="PANTHER" id="PTHR11735:SF6">
    <property type="entry name" value="TRNA N6-ADENOSINE THREONYLCARBAMOYLTRANSFERASE, MITOCHONDRIAL"/>
    <property type="match status" value="1"/>
</dbReference>
<sequence>MAIKEEQHKPTSDIYILGIESSCDDTSASVIKNGVLLSNVTAGQAVHERYGGVVPELASRAHQQNIIPVVHEAMREAGIAKSDLSAVAFTRGPGLLGSLLVGASFAKGFAQSLNLPLIDVNHLQAHVLAHFISQGKPDEQMPEFPFLCLLVSGGNSQIILVRSYHDMEIIGQTIDDAAGEAFDKCAKVMGLPYPGGPHVDRLAQSGNPSAFRFAKPQIKDYNYSFSGLKTSFLYLLRDKVKENPDFIAENKADLCASLQETVVDILMKKLKLAAKDLNVRQVAVAGGVSANSGLRKALVETGKKYGWKVFIPPVSFTTDNAAMIAITGYFKYLNHDFCGLGEVPYARINYTF</sequence>
<dbReference type="PANTHER" id="PTHR11735">
    <property type="entry name" value="TRNA N6-ADENOSINE THREONYLCARBAMOYLTRANSFERASE"/>
    <property type="match status" value="1"/>
</dbReference>
<dbReference type="CDD" id="cd24133">
    <property type="entry name" value="ASKHA_NBD_TsaD_bac"/>
    <property type="match status" value="1"/>
</dbReference>
<dbReference type="AlphaFoldDB" id="A0A644UT04"/>
<dbReference type="GO" id="GO:0002949">
    <property type="term" value="P:tRNA threonylcarbamoyladenosine modification"/>
    <property type="evidence" value="ECO:0007669"/>
    <property type="project" value="InterPro"/>
</dbReference>
<evidence type="ECO:0000256" key="7">
    <source>
        <dbReference type="ARBA" id="ARBA00023315"/>
    </source>
</evidence>
<dbReference type="FunFam" id="3.30.420.40:FF:000040">
    <property type="entry name" value="tRNA N6-adenosine threonylcarbamoyltransferase"/>
    <property type="match status" value="1"/>
</dbReference>
<evidence type="ECO:0000259" key="9">
    <source>
        <dbReference type="Pfam" id="PF00814"/>
    </source>
</evidence>
<keyword evidence="2" id="KW-0963">Cytoplasm</keyword>
<evidence type="ECO:0000256" key="3">
    <source>
        <dbReference type="ARBA" id="ARBA00022679"/>
    </source>
</evidence>
<feature type="domain" description="Gcp-like" evidence="9">
    <location>
        <begin position="36"/>
        <end position="325"/>
    </location>
</feature>
<name>A0A644UT04_9ZZZZ</name>
<evidence type="ECO:0000256" key="1">
    <source>
        <dbReference type="ARBA" id="ARBA00012156"/>
    </source>
</evidence>
<dbReference type="PRINTS" id="PR00789">
    <property type="entry name" value="OSIALOPTASE"/>
</dbReference>
<keyword evidence="7 10" id="KW-0012">Acyltransferase</keyword>
<dbReference type="InterPro" id="IPR017860">
    <property type="entry name" value="Peptidase_M22_CS"/>
</dbReference>
<dbReference type="EMBL" id="VSSQ01000155">
    <property type="protein sequence ID" value="MPL81855.1"/>
    <property type="molecule type" value="Genomic_DNA"/>
</dbReference>
<keyword evidence="5" id="KW-0479">Metal-binding</keyword>